<evidence type="ECO:0000313" key="1">
    <source>
        <dbReference type="EMBL" id="XDV70859.1"/>
    </source>
</evidence>
<proteinExistence type="predicted"/>
<organism evidence="1">
    <name type="scientific">Paenarthrobacter sp. AMU7</name>
    <dbReference type="NCBI Taxonomy" id="3162492"/>
    <lineage>
        <taxon>Bacteria</taxon>
        <taxon>Bacillati</taxon>
        <taxon>Actinomycetota</taxon>
        <taxon>Actinomycetes</taxon>
        <taxon>Micrococcales</taxon>
        <taxon>Micrococcaceae</taxon>
        <taxon>Paenarthrobacter</taxon>
    </lineage>
</organism>
<dbReference type="EMBL" id="CP165735">
    <property type="protein sequence ID" value="XDV70859.1"/>
    <property type="molecule type" value="Genomic_DNA"/>
</dbReference>
<accession>A0AB39YLZ4</accession>
<reference evidence="1" key="1">
    <citation type="submission" date="2024-07" db="EMBL/GenBank/DDBJ databases">
        <authorList>
            <person name="Li J."/>
            <person name="Wei H."/>
            <person name="Ma J."/>
        </authorList>
    </citation>
    <scope>NUCLEOTIDE SEQUENCE</scope>
    <source>
        <strain evidence="1">AMU7</strain>
    </source>
</reference>
<dbReference type="RefSeq" id="WP_369745197.1">
    <property type="nucleotide sequence ID" value="NZ_CP165735.1"/>
</dbReference>
<protein>
    <submittedName>
        <fullName evidence="1">Uncharacterized protein</fullName>
    </submittedName>
</protein>
<name>A0AB39YLZ4_9MICC</name>
<gene>
    <name evidence="1" type="ORF">ABQM86_18115</name>
</gene>
<dbReference type="AlphaFoldDB" id="A0AB39YLZ4"/>
<sequence length="807" mass="88990">MEILNGGAWIAAVAAPWAVAPHPNFSQDNVEASGLLALVARCRPDDLQRYSDLLPLSEADWAVRLIDAAKRSVILGSVRRGADDLWTLTRNETMPVEAAVAAAMFATVAEVELDERATALLRLEPLKKRFTSGSSRTSALAAALLHQQIAARKFEMLDYAGSLDELNYVETFLAVEGEWSQFTVSHGISWNSDLVSQDIWESLTSQSRELRSRIEGFSGETWVKVVKSRTSWPDMRAGFVSASRDRKYVENAFETRIGSRKLGRTFRNEDPIISPALEALLTAELRGDVNEFMKGRESLAQIRILREAENTSSSSAWEIQDGLRLLRQARAKESLKRSLDWISMRGPDIALSKDAELILGRSSFPSDITEFDLLVLSAAAPYLGTTDLSKSLKATTDFLHRLREAPRPVHVDERILWSSMVKLLPETDLDDLVARRALLAFADQVSLELVESDLVRLIEAINWSIVSRETIDEWRAWGKSHLGREALASIPSRAVNVHLPADHARQLLSASDSDLALYLVSNSQELFDVDSAVIARAEHTCISDLQKIRDSAKQGMISFGDTDSAELSTVFAHIYGRQRVWTAVAAYLSDSSVPRELKARALTRFAEYGKDGIPIEAASILQSNWENLMGSEVRGIFSEPDESSKFTEAIRAGSVLHIIPKDQSLAEATELAGSLSPDERVAAAQMIPDIANAYAEWAWSQLLLLQLSRDVDATVRSHASRSLAVVGSISTNITPLVSAALLTALRAGGIRVPLLTLHGLQKAAASGQWNDYSSEIRSEVHRVSAEHPARIIRLAASHVEEHKHTDL</sequence>